<evidence type="ECO:0000256" key="2">
    <source>
        <dbReference type="SAM" id="Phobius"/>
    </source>
</evidence>
<organism evidence="3 4">
    <name type="scientific">Acididesulfobacter guangdongensis</name>
    <dbReference type="NCBI Taxonomy" id="2597225"/>
    <lineage>
        <taxon>Bacteria</taxon>
        <taxon>Deltaproteobacteria</taxon>
        <taxon>Candidatus Acidulodesulfobacterales</taxon>
        <taxon>Candidatus Acididesulfobacter</taxon>
    </lineage>
</organism>
<reference evidence="3 4" key="1">
    <citation type="journal article" date="2019" name="ISME J.">
        <title>Insights into ecological role of a new deltaproteobacterial order Candidatus Acidulodesulfobacterales by metagenomics and metatranscriptomics.</title>
        <authorList>
            <person name="Tan S."/>
            <person name="Liu J."/>
            <person name="Fang Y."/>
            <person name="Hedlund B.P."/>
            <person name="Lian Z.H."/>
            <person name="Huang L.Y."/>
            <person name="Li J.T."/>
            <person name="Huang L.N."/>
            <person name="Li W.J."/>
            <person name="Jiang H.C."/>
            <person name="Dong H.L."/>
            <person name="Shu W.S."/>
        </authorList>
    </citation>
    <scope>NUCLEOTIDE SEQUENCE [LARGE SCALE GENOMIC DNA]</scope>
    <source>
        <strain evidence="3">AP2</strain>
    </source>
</reference>
<proteinExistence type="predicted"/>
<comment type="caution">
    <text evidence="3">The sequence shown here is derived from an EMBL/GenBank/DDBJ whole genome shotgun (WGS) entry which is preliminary data.</text>
</comment>
<feature type="transmembrane region" description="Helical" evidence="2">
    <location>
        <begin position="36"/>
        <end position="55"/>
    </location>
</feature>
<dbReference type="EMBL" id="SGBC01000002">
    <property type="protein sequence ID" value="RZD16627.1"/>
    <property type="molecule type" value="Genomic_DNA"/>
</dbReference>
<protein>
    <submittedName>
        <fullName evidence="3">Uncharacterized protein</fullName>
    </submittedName>
</protein>
<sequence>MDINDIIEEGQEERGQREPEGIKPKRKNKIKFNKKLLLIVSVIVLIGGAAAYFLLFKSSRPIIPVTGRIVTPPVNQSFLFNKTLNNKIQNKISNPSLKSTVESNASVTDLPIKNKTAQPVKGKAASKVKKANNTLNDLFTVKYKHKAKKTNMQGVPNMPPNANVPNVPAIPFNQNLPNFNLKGMASKIKNMQGLSSGSSFNVSGYSGGYVIAECGKSTKYLKAGQSACGYTLLKANSNDATFSHNGKFKKISY</sequence>
<dbReference type="AlphaFoldDB" id="A0A519BH77"/>
<evidence type="ECO:0000256" key="1">
    <source>
        <dbReference type="SAM" id="MobiDB-lite"/>
    </source>
</evidence>
<feature type="region of interest" description="Disordered" evidence="1">
    <location>
        <begin position="1"/>
        <end position="21"/>
    </location>
</feature>
<feature type="compositionally biased region" description="Acidic residues" evidence="1">
    <location>
        <begin position="1"/>
        <end position="11"/>
    </location>
</feature>
<evidence type="ECO:0000313" key="3">
    <source>
        <dbReference type="EMBL" id="RZD16627.1"/>
    </source>
</evidence>
<keyword evidence="2" id="KW-0472">Membrane</keyword>
<dbReference type="Proteomes" id="UP000316562">
    <property type="component" value="Unassembled WGS sequence"/>
</dbReference>
<keyword evidence="2" id="KW-1133">Transmembrane helix</keyword>
<accession>A0A519BH77</accession>
<gene>
    <name evidence="3" type="ORF">EVJ46_06360</name>
</gene>
<feature type="compositionally biased region" description="Basic and acidic residues" evidence="1">
    <location>
        <begin position="12"/>
        <end position="21"/>
    </location>
</feature>
<keyword evidence="2" id="KW-0812">Transmembrane</keyword>
<evidence type="ECO:0000313" key="4">
    <source>
        <dbReference type="Proteomes" id="UP000316562"/>
    </source>
</evidence>
<name>A0A519BH77_ACIG2</name>